<feature type="domain" description="BioF2-like acetyltransferase" evidence="1">
    <location>
        <begin position="235"/>
        <end position="379"/>
    </location>
</feature>
<dbReference type="Pfam" id="PF13480">
    <property type="entry name" value="Acetyltransf_6"/>
    <property type="match status" value="1"/>
</dbReference>
<dbReference type="InterPro" id="IPR016181">
    <property type="entry name" value="Acyl_CoA_acyltransferase"/>
</dbReference>
<sequence>MYSKAYRRWHHVKDKTLKKKRQNLRNPVILARLSALCEEFEHGLHKSAENDQKLQVFNEFHLSFFNNFDAAESLWRQFEKDAACFIYQRFSFCRSWHASVGKKTDKTPHIVAVQDLTGETVMLVPLCLEKTRFGTVVSFAGDGMADYLAPLVQDDFAQNITKAEFQKLWNSILATIDGNIDMVWLDRQPISIAGVRNPVSLLSSFDFVSSSHALKFPRAANWSQCARILRSGQTTKKIARRFAKLAGQGEIELVEITGAKARQDHIHKLLVLKVENLNQSGILHRMDKPDVARFYGALVGEETMQDDLCQFELRCGGKMIASVLGFVHHGTFYYQISAFNKKDFGRYSPGLLLQYQLLEWSFSRGLERFDMTVGDEVYKGDWSNETTTMVTVAQVFSTAGRLNYTYRRAMLWTTSKIKKSPRLRKLVMRVMKKADNIVTMPRFELHGMARFQKNLKEHSQGH</sequence>
<name>A0A3B0S9K9_9ZZZZ</name>
<evidence type="ECO:0000259" key="1">
    <source>
        <dbReference type="Pfam" id="PF13480"/>
    </source>
</evidence>
<dbReference type="InterPro" id="IPR038740">
    <property type="entry name" value="BioF2-like_GNAT_dom"/>
</dbReference>
<organism evidence="2">
    <name type="scientific">hydrothermal vent metagenome</name>
    <dbReference type="NCBI Taxonomy" id="652676"/>
    <lineage>
        <taxon>unclassified sequences</taxon>
        <taxon>metagenomes</taxon>
        <taxon>ecological metagenomes</taxon>
    </lineage>
</organism>
<gene>
    <name evidence="2" type="ORF">MNBD_ALPHA08-1216</name>
</gene>
<dbReference type="Gene3D" id="3.40.630.30">
    <property type="match status" value="1"/>
</dbReference>
<reference evidence="2" key="1">
    <citation type="submission" date="2018-06" db="EMBL/GenBank/DDBJ databases">
        <authorList>
            <person name="Zhirakovskaya E."/>
        </authorList>
    </citation>
    <scope>NUCLEOTIDE SEQUENCE</scope>
</reference>
<accession>A0A3B0S9K9</accession>
<protein>
    <recommendedName>
        <fullName evidence="1">BioF2-like acetyltransferase domain-containing protein</fullName>
    </recommendedName>
</protein>
<dbReference type="EMBL" id="UOEC01000181">
    <property type="protein sequence ID" value="VAW00980.1"/>
    <property type="molecule type" value="Genomic_DNA"/>
</dbReference>
<evidence type="ECO:0000313" key="2">
    <source>
        <dbReference type="EMBL" id="VAW00980.1"/>
    </source>
</evidence>
<dbReference type="SUPFAM" id="SSF55729">
    <property type="entry name" value="Acyl-CoA N-acyltransferases (Nat)"/>
    <property type="match status" value="1"/>
</dbReference>
<proteinExistence type="predicted"/>
<dbReference type="AlphaFoldDB" id="A0A3B0S9K9"/>